<feature type="compositionally biased region" description="Low complexity" evidence="1">
    <location>
        <begin position="318"/>
        <end position="327"/>
    </location>
</feature>
<accession>A0AAV2PYX7</accession>
<dbReference type="Proteomes" id="UP001497623">
    <property type="component" value="Unassembled WGS sequence"/>
</dbReference>
<evidence type="ECO:0000313" key="3">
    <source>
        <dbReference type="Proteomes" id="UP001497623"/>
    </source>
</evidence>
<feature type="compositionally biased region" description="Basic and acidic residues" evidence="1">
    <location>
        <begin position="330"/>
        <end position="344"/>
    </location>
</feature>
<evidence type="ECO:0000256" key="1">
    <source>
        <dbReference type="SAM" id="MobiDB-lite"/>
    </source>
</evidence>
<feature type="non-terminal residue" evidence="2">
    <location>
        <position position="1"/>
    </location>
</feature>
<evidence type="ECO:0008006" key="4">
    <source>
        <dbReference type="Google" id="ProtNLM"/>
    </source>
</evidence>
<dbReference type="CDD" id="cd15489">
    <property type="entry name" value="PHD_SF"/>
    <property type="match status" value="1"/>
</dbReference>
<protein>
    <recommendedName>
        <fullName evidence="4">PHD-type domain-containing protein</fullName>
    </recommendedName>
</protein>
<name>A0AAV2PYX7_MEGNR</name>
<dbReference type="EMBL" id="CAXKWB010002428">
    <property type="protein sequence ID" value="CAL4066961.1"/>
    <property type="molecule type" value="Genomic_DNA"/>
</dbReference>
<feature type="compositionally biased region" description="Polar residues" evidence="1">
    <location>
        <begin position="218"/>
        <end position="227"/>
    </location>
</feature>
<keyword evidence="3" id="KW-1185">Reference proteome</keyword>
<feature type="compositionally biased region" description="Acidic residues" evidence="1">
    <location>
        <begin position="458"/>
        <end position="473"/>
    </location>
</feature>
<proteinExistence type="predicted"/>
<evidence type="ECO:0000313" key="2">
    <source>
        <dbReference type="EMBL" id="CAL4066961.1"/>
    </source>
</evidence>
<feature type="compositionally biased region" description="Basic and acidic residues" evidence="1">
    <location>
        <begin position="448"/>
        <end position="457"/>
    </location>
</feature>
<dbReference type="AlphaFoldDB" id="A0AAV2PYX7"/>
<feature type="region of interest" description="Disordered" evidence="1">
    <location>
        <begin position="404"/>
        <end position="493"/>
    </location>
</feature>
<feature type="region of interest" description="Disordered" evidence="1">
    <location>
        <begin position="312"/>
        <end position="367"/>
    </location>
</feature>
<gene>
    <name evidence="2" type="ORF">MNOR_LOCUS6047</name>
</gene>
<organism evidence="2 3">
    <name type="scientific">Meganyctiphanes norvegica</name>
    <name type="common">Northern krill</name>
    <name type="synonym">Thysanopoda norvegica</name>
    <dbReference type="NCBI Taxonomy" id="48144"/>
    <lineage>
        <taxon>Eukaryota</taxon>
        <taxon>Metazoa</taxon>
        <taxon>Ecdysozoa</taxon>
        <taxon>Arthropoda</taxon>
        <taxon>Crustacea</taxon>
        <taxon>Multicrustacea</taxon>
        <taxon>Malacostraca</taxon>
        <taxon>Eumalacostraca</taxon>
        <taxon>Eucarida</taxon>
        <taxon>Euphausiacea</taxon>
        <taxon>Euphausiidae</taxon>
        <taxon>Meganyctiphanes</taxon>
    </lineage>
</organism>
<reference evidence="2 3" key="1">
    <citation type="submission" date="2024-05" db="EMBL/GenBank/DDBJ databases">
        <authorList>
            <person name="Wallberg A."/>
        </authorList>
    </citation>
    <scope>NUCLEOTIDE SEQUENCE [LARGE SCALE GENOMIC DNA]</scope>
</reference>
<sequence length="682" mass="79030">VFVNTKQSTCIACIGKDGRVLLGAEELSTHTRISFFSKMGGAKLGKCKNCKNAILILINKDDLCYARCLKEKGNTYQFECQKCKNFISYRGVQCKACQEWFHAEKCCNVTYKMFDNYQILKIAEGMWWFCQNCDIKINAFVQNNLKKQKGESSGMMLSKNDNSDKEDIECINLEQDNEINLNDLHSSKTKNKSELLKLSNPQPVPEEITSDSDDILSNDKNPNGIQNTENVNKNVILQQEDLQSQATNNIVNLKKDLETGEPNELKFNKESTSENERDLQVLSCQSKNSESEEEINISRKWKRKWNNNIVTDRDSEESSSSLPDLSRAMMFDRKQEQSERKQEHMVINSESDTSNNGKKKKRKMLERNKKSLKKIIINKSECESITRNIDINEISESEEEDIYKTPNKYKSKPTNLKPMKRGRRRISSVTSDEGVNEEYSPSEGYSSEEEKQEKEDGREEEEKESEEEETEVSENERTEEVTDEETDNSYESCEDSVRAALNDVKNLVGRSGYDVKPISYLGQGNKCTPKKKKRKPLTLEQRIEKRQYPTGLINRLQKNSVEKKSLKGMLKEWKFHAYQHVDKDNIDAIMEEENFVHEEDTNQCSCKKKALKHLFFVKNIKNPENPLLIVGSECIRWFRDSNSSFLYEKFVEIFTKKHNYTFCNIVELCSIHSKTKILLFIC</sequence>
<comment type="caution">
    <text evidence="2">The sequence shown here is derived from an EMBL/GenBank/DDBJ whole genome shotgun (WGS) entry which is preliminary data.</text>
</comment>
<feature type="compositionally biased region" description="Acidic residues" evidence="1">
    <location>
        <begin position="481"/>
        <end position="493"/>
    </location>
</feature>
<feature type="region of interest" description="Disordered" evidence="1">
    <location>
        <begin position="194"/>
        <end position="227"/>
    </location>
</feature>